<evidence type="ECO:0000259" key="10">
    <source>
        <dbReference type="PROSITE" id="PS50137"/>
    </source>
</evidence>
<dbReference type="SUPFAM" id="SSF69065">
    <property type="entry name" value="RNase III domain-like"/>
    <property type="match status" value="1"/>
</dbReference>
<keyword evidence="6" id="KW-0378">Hydrolase</keyword>
<dbReference type="PANTHER" id="PTHR14950:SF54">
    <property type="entry name" value="RNASE II-LIKE 1"/>
    <property type="match status" value="1"/>
</dbReference>
<dbReference type="HAMAP" id="MF_00104">
    <property type="entry name" value="RNase_III"/>
    <property type="match status" value="1"/>
</dbReference>
<comment type="cofactor">
    <cofactor evidence="2">
        <name>Mg(2+)</name>
        <dbReference type="ChEBI" id="CHEBI:18420"/>
    </cofactor>
</comment>
<dbReference type="CDD" id="cd00593">
    <property type="entry name" value="RIBOc"/>
    <property type="match status" value="1"/>
</dbReference>
<dbReference type="InterPro" id="IPR014720">
    <property type="entry name" value="dsRBD_dom"/>
</dbReference>
<evidence type="ECO:0000256" key="7">
    <source>
        <dbReference type="ARBA" id="ARBA00022842"/>
    </source>
</evidence>
<keyword evidence="5" id="KW-0255">Endonuclease</keyword>
<evidence type="ECO:0000256" key="5">
    <source>
        <dbReference type="ARBA" id="ARBA00022759"/>
    </source>
</evidence>
<reference evidence="12" key="1">
    <citation type="journal article" date="2013" name="Nat. Biotechnol.">
        <title>Draft genome sequence of chickpea (Cicer arietinum) provides a resource for trait improvement.</title>
        <authorList>
            <person name="Varshney R.K."/>
            <person name="Song C."/>
            <person name="Saxena R.K."/>
            <person name="Azam S."/>
            <person name="Yu S."/>
            <person name="Sharpe A.G."/>
            <person name="Cannon S."/>
            <person name="Baek J."/>
            <person name="Rosen B.D."/>
            <person name="Tar'an B."/>
            <person name="Millan T."/>
            <person name="Zhang X."/>
            <person name="Ramsay L.D."/>
            <person name="Iwata A."/>
            <person name="Wang Y."/>
            <person name="Nelson W."/>
            <person name="Farmer A.D."/>
            <person name="Gaur P.M."/>
            <person name="Soderlund C."/>
            <person name="Penmetsa R.V."/>
            <person name="Xu C."/>
            <person name="Bharti A.K."/>
            <person name="He W."/>
            <person name="Winter P."/>
            <person name="Zhao S."/>
            <person name="Hane J.K."/>
            <person name="Carrasquilla-Garcia N."/>
            <person name="Condie J.A."/>
            <person name="Upadhyaya H.D."/>
            <person name="Luo M.C."/>
            <person name="Thudi M."/>
            <person name="Gowda C.L."/>
            <person name="Singh N.P."/>
            <person name="Lichtenzveig J."/>
            <person name="Gali K.K."/>
            <person name="Rubio J."/>
            <person name="Nadarajan N."/>
            <person name="Dolezel J."/>
            <person name="Bansal K.C."/>
            <person name="Xu X."/>
            <person name="Edwards D."/>
            <person name="Zhang G."/>
            <person name="Kahl G."/>
            <person name="Gil J."/>
            <person name="Singh K.B."/>
            <person name="Datta S.K."/>
            <person name="Jackson S.A."/>
            <person name="Wang J."/>
            <person name="Cook D.R."/>
        </authorList>
    </citation>
    <scope>NUCLEOTIDE SEQUENCE [LARGE SCALE GENOMIC DNA]</scope>
    <source>
        <strain evidence="12">cv. CDC Frontier</strain>
    </source>
</reference>
<keyword evidence="3" id="KW-0540">Nuclease</keyword>
<dbReference type="FunFam" id="1.10.1520.10:FF:000004">
    <property type="entry name" value="Endoribonuclease dicer-like 1"/>
    <property type="match status" value="1"/>
</dbReference>
<evidence type="ECO:0000256" key="4">
    <source>
        <dbReference type="ARBA" id="ARBA00022723"/>
    </source>
</evidence>
<evidence type="ECO:0000256" key="1">
    <source>
        <dbReference type="ARBA" id="ARBA00001936"/>
    </source>
</evidence>
<feature type="domain" description="DRBM" evidence="10">
    <location>
        <begin position="209"/>
        <end position="269"/>
    </location>
</feature>
<dbReference type="Gene3D" id="3.30.160.20">
    <property type="match status" value="1"/>
</dbReference>
<evidence type="ECO:0000256" key="2">
    <source>
        <dbReference type="ARBA" id="ARBA00001946"/>
    </source>
</evidence>
<dbReference type="PANTHER" id="PTHR14950">
    <property type="entry name" value="DICER-RELATED"/>
    <property type="match status" value="1"/>
</dbReference>
<proteinExistence type="inferred from homology"/>
<evidence type="ECO:0000256" key="9">
    <source>
        <dbReference type="PROSITE-ProRule" id="PRU00266"/>
    </source>
</evidence>
<protein>
    <submittedName>
        <fullName evidence="13">Ribonuclease 3-like protein 3</fullName>
    </submittedName>
</protein>
<dbReference type="PROSITE" id="PS50137">
    <property type="entry name" value="DS_RBD"/>
    <property type="match status" value="1"/>
</dbReference>
<dbReference type="PaxDb" id="3827-XP_004502137.1"/>
<evidence type="ECO:0000256" key="3">
    <source>
        <dbReference type="ARBA" id="ARBA00022722"/>
    </source>
</evidence>
<comment type="cofactor">
    <cofactor evidence="1">
        <name>Mn(2+)</name>
        <dbReference type="ChEBI" id="CHEBI:29035"/>
    </cofactor>
</comment>
<dbReference type="Pfam" id="PF00035">
    <property type="entry name" value="dsrm"/>
    <property type="match status" value="1"/>
</dbReference>
<dbReference type="GeneID" id="101511350"/>
<dbReference type="GO" id="GO:0005737">
    <property type="term" value="C:cytoplasm"/>
    <property type="evidence" value="ECO:0007669"/>
    <property type="project" value="TreeGrafter"/>
</dbReference>
<dbReference type="PROSITE" id="PS50142">
    <property type="entry name" value="RNASE_3_2"/>
    <property type="match status" value="1"/>
</dbReference>
<dbReference type="SMART" id="SM00535">
    <property type="entry name" value="RIBOc"/>
    <property type="match status" value="1"/>
</dbReference>
<dbReference type="KEGG" id="cam:101511350"/>
<keyword evidence="4" id="KW-0479">Metal-binding</keyword>
<gene>
    <name evidence="13" type="primary">LOC101511350</name>
</gene>
<dbReference type="Proteomes" id="UP000087171">
    <property type="component" value="Chromosome Ca5"/>
</dbReference>
<dbReference type="GO" id="GO:0006364">
    <property type="term" value="P:rRNA processing"/>
    <property type="evidence" value="ECO:0007669"/>
    <property type="project" value="InterPro"/>
</dbReference>
<dbReference type="Pfam" id="PF00636">
    <property type="entry name" value="Ribonuclease_3"/>
    <property type="match status" value="1"/>
</dbReference>
<keyword evidence="7" id="KW-0460">Magnesium</keyword>
<dbReference type="GO" id="GO:0003723">
    <property type="term" value="F:RNA binding"/>
    <property type="evidence" value="ECO:0007669"/>
    <property type="project" value="UniProtKB-UniRule"/>
</dbReference>
<dbReference type="OrthoDB" id="416741at2759"/>
<evidence type="ECO:0000313" key="13">
    <source>
        <dbReference type="RefSeq" id="XP_004502137.1"/>
    </source>
</evidence>
<dbReference type="GO" id="GO:0005634">
    <property type="term" value="C:nucleus"/>
    <property type="evidence" value="ECO:0007669"/>
    <property type="project" value="TreeGrafter"/>
</dbReference>
<feature type="domain" description="RNase III" evidence="11">
    <location>
        <begin position="41"/>
        <end position="183"/>
    </location>
</feature>
<dbReference type="RefSeq" id="XP_004502137.1">
    <property type="nucleotide sequence ID" value="XM_004502080.3"/>
</dbReference>
<keyword evidence="8 9" id="KW-0694">RNA-binding</keyword>
<dbReference type="SUPFAM" id="SSF54768">
    <property type="entry name" value="dsRNA-binding domain-like"/>
    <property type="match status" value="1"/>
</dbReference>
<evidence type="ECO:0000259" key="11">
    <source>
        <dbReference type="PROSITE" id="PS50142"/>
    </source>
</evidence>
<dbReference type="GO" id="GO:0030422">
    <property type="term" value="P:siRNA processing"/>
    <property type="evidence" value="ECO:0007669"/>
    <property type="project" value="TreeGrafter"/>
</dbReference>
<reference evidence="13" key="2">
    <citation type="submission" date="2025-08" db="UniProtKB">
        <authorList>
            <consortium name="RefSeq"/>
        </authorList>
    </citation>
    <scope>IDENTIFICATION</scope>
    <source>
        <tissue evidence="13">Etiolated seedlings</tissue>
    </source>
</reference>
<dbReference type="STRING" id="3827.A0A1S2YAX9"/>
<name>A0A1S2YAX9_CICAR</name>
<accession>A0A1S2YAX9</accession>
<dbReference type="eggNOG" id="KOG0701">
    <property type="taxonomic scope" value="Eukaryota"/>
</dbReference>
<evidence type="ECO:0000256" key="6">
    <source>
        <dbReference type="ARBA" id="ARBA00022801"/>
    </source>
</evidence>
<dbReference type="GO" id="GO:0004525">
    <property type="term" value="F:ribonuclease III activity"/>
    <property type="evidence" value="ECO:0007669"/>
    <property type="project" value="InterPro"/>
</dbReference>
<dbReference type="InterPro" id="IPR011907">
    <property type="entry name" value="RNase_III"/>
</dbReference>
<evidence type="ECO:0000313" key="12">
    <source>
        <dbReference type="Proteomes" id="UP000087171"/>
    </source>
</evidence>
<dbReference type="AlphaFoldDB" id="A0A1S2YAX9"/>
<dbReference type="InterPro" id="IPR036389">
    <property type="entry name" value="RNase_III_sf"/>
</dbReference>
<keyword evidence="12" id="KW-1185">Reference proteome</keyword>
<dbReference type="InterPro" id="IPR000999">
    <property type="entry name" value="RNase_III_dom"/>
</dbReference>
<dbReference type="GO" id="GO:0046872">
    <property type="term" value="F:metal ion binding"/>
    <property type="evidence" value="ECO:0007669"/>
    <property type="project" value="UniProtKB-KW"/>
</dbReference>
<dbReference type="SMART" id="SM00358">
    <property type="entry name" value="DSRM"/>
    <property type="match status" value="1"/>
</dbReference>
<dbReference type="Gene3D" id="1.10.1520.10">
    <property type="entry name" value="Ribonuclease III domain"/>
    <property type="match status" value="1"/>
</dbReference>
<evidence type="ECO:0000256" key="8">
    <source>
        <dbReference type="ARBA" id="ARBA00022884"/>
    </source>
</evidence>
<organism evidence="12 13">
    <name type="scientific">Cicer arietinum</name>
    <name type="common">Chickpea</name>
    <name type="synonym">Garbanzo</name>
    <dbReference type="NCBI Taxonomy" id="3827"/>
    <lineage>
        <taxon>Eukaryota</taxon>
        <taxon>Viridiplantae</taxon>
        <taxon>Streptophyta</taxon>
        <taxon>Embryophyta</taxon>
        <taxon>Tracheophyta</taxon>
        <taxon>Spermatophyta</taxon>
        <taxon>Magnoliopsida</taxon>
        <taxon>eudicotyledons</taxon>
        <taxon>Gunneridae</taxon>
        <taxon>Pentapetalae</taxon>
        <taxon>rosids</taxon>
        <taxon>fabids</taxon>
        <taxon>Fabales</taxon>
        <taxon>Fabaceae</taxon>
        <taxon>Papilionoideae</taxon>
        <taxon>50 kb inversion clade</taxon>
        <taxon>NPAAA clade</taxon>
        <taxon>Hologalegina</taxon>
        <taxon>IRL clade</taxon>
        <taxon>Cicereae</taxon>
        <taxon>Cicer</taxon>
    </lineage>
</organism>
<sequence length="269" mass="31107">METQAHNKKQLEDVLVLQTHALNIDDEEEHPPKQEETPPQLFEVEAILKYEFKNKQLLEEAFTHNTYDTENNLSYERLEYIGDAVLNMLITQEHYFLYPNLSPGALTRLRSANVDTEKLARVAIKHELHRYLRHKKPLLEEQINEFTKAISEYPLHSYGLIIAPKTLADIVESAIGAVFIDSDKSFEIVCKVFKRLLEPMIDPNTIEKHPIAELQEYCQKNKVDFKFIDLWEESKSVEVFVNDKFVARGSHGSKKKAQSRAAKSALDLI</sequence>